<gene>
    <name evidence="6" type="ORF">D5366_07375</name>
</gene>
<dbReference type="SUPFAM" id="SSF46689">
    <property type="entry name" value="Homeodomain-like"/>
    <property type="match status" value="1"/>
</dbReference>
<evidence type="ECO:0000256" key="3">
    <source>
        <dbReference type="ARBA" id="ARBA00023163"/>
    </source>
</evidence>
<keyword evidence="3" id="KW-0804">Transcription</keyword>
<feature type="DNA-binding region" description="H-T-H motif" evidence="4">
    <location>
        <begin position="27"/>
        <end position="46"/>
    </location>
</feature>
<dbReference type="Gene3D" id="1.10.357.10">
    <property type="entry name" value="Tetracycline Repressor, domain 2"/>
    <property type="match status" value="1"/>
</dbReference>
<dbReference type="Pfam" id="PF21993">
    <property type="entry name" value="TetR_C_13_2"/>
    <property type="match status" value="1"/>
</dbReference>
<evidence type="ECO:0000313" key="6">
    <source>
        <dbReference type="EMBL" id="QDH25930.1"/>
    </source>
</evidence>
<dbReference type="AlphaFoldDB" id="A0A4Y6VB64"/>
<name>A0A4Y6VB64_9PROT</name>
<sequence length="184" mass="20659">MKANADRREILSQLAEVFREYGYEGASLSVITHATGLGKGSLYNLFPGGKAEMMSSVLADIEAWFETHLYTPLSTSKNHYEAIICMLEAVARYFHAGQRICLMGMLAISKRHDPFAQAITHFFSRWIDVLAFTLRENGHPPSIAQLLAEETILNIQGAIILSRALGDTSIFQRAIDQQRERLTR</sequence>
<feature type="domain" description="HTH tetR-type" evidence="5">
    <location>
        <begin position="4"/>
        <end position="64"/>
    </location>
</feature>
<dbReference type="PROSITE" id="PS50977">
    <property type="entry name" value="HTH_TETR_2"/>
    <property type="match status" value="1"/>
</dbReference>
<dbReference type="Proteomes" id="UP000317214">
    <property type="component" value="Chromosome"/>
</dbReference>
<organism evidence="6 7">
    <name type="scientific">Neokomagataea tanensis</name>
    <dbReference type="NCBI Taxonomy" id="661191"/>
    <lineage>
        <taxon>Bacteria</taxon>
        <taxon>Pseudomonadati</taxon>
        <taxon>Pseudomonadota</taxon>
        <taxon>Alphaproteobacteria</taxon>
        <taxon>Acetobacterales</taxon>
        <taxon>Acetobacteraceae</taxon>
        <taxon>Neokomagataea</taxon>
    </lineage>
</organism>
<dbReference type="InterPro" id="IPR036271">
    <property type="entry name" value="Tet_transcr_reg_TetR-rel_C_sf"/>
</dbReference>
<accession>A0A4Y6VB64</accession>
<evidence type="ECO:0000259" key="5">
    <source>
        <dbReference type="PROSITE" id="PS50977"/>
    </source>
</evidence>
<keyword evidence="2 4" id="KW-0238">DNA-binding</keyword>
<dbReference type="GO" id="GO:0003677">
    <property type="term" value="F:DNA binding"/>
    <property type="evidence" value="ECO:0007669"/>
    <property type="project" value="UniProtKB-UniRule"/>
</dbReference>
<dbReference type="KEGG" id="ntn:D5366_07375"/>
<dbReference type="EMBL" id="CP032485">
    <property type="protein sequence ID" value="QDH25930.1"/>
    <property type="molecule type" value="Genomic_DNA"/>
</dbReference>
<reference evidence="6 7" key="1">
    <citation type="submission" date="2018-09" db="EMBL/GenBank/DDBJ databases">
        <title>The complete genome sequence of Neokomagataea tanensis NBRC 106556(T).</title>
        <authorList>
            <person name="Chua K.-O."/>
            <person name="See-Too W.-S."/>
            <person name="Hong K.-W."/>
            <person name="Yin W.-F."/>
            <person name="Chan K.-G."/>
        </authorList>
    </citation>
    <scope>NUCLEOTIDE SEQUENCE [LARGE SCALE GENOMIC DNA]</scope>
    <source>
        <strain evidence="7">AH13 \ NBRC 106556</strain>
    </source>
</reference>
<evidence type="ECO:0000256" key="4">
    <source>
        <dbReference type="PROSITE-ProRule" id="PRU00335"/>
    </source>
</evidence>
<proteinExistence type="predicted"/>
<dbReference type="InterPro" id="IPR009057">
    <property type="entry name" value="Homeodomain-like_sf"/>
</dbReference>
<dbReference type="PANTHER" id="PTHR47506:SF1">
    <property type="entry name" value="HTH-TYPE TRANSCRIPTIONAL REGULATOR YJDC"/>
    <property type="match status" value="1"/>
</dbReference>
<dbReference type="SUPFAM" id="SSF48498">
    <property type="entry name" value="Tetracyclin repressor-like, C-terminal domain"/>
    <property type="match status" value="1"/>
</dbReference>
<evidence type="ECO:0000313" key="7">
    <source>
        <dbReference type="Proteomes" id="UP000317214"/>
    </source>
</evidence>
<protein>
    <submittedName>
        <fullName evidence="6">TetR/AcrR family transcriptional regulator</fullName>
    </submittedName>
</protein>
<evidence type="ECO:0000256" key="2">
    <source>
        <dbReference type="ARBA" id="ARBA00023125"/>
    </source>
</evidence>
<dbReference type="InterPro" id="IPR054156">
    <property type="entry name" value="YxaF_TetR_C"/>
</dbReference>
<keyword evidence="7" id="KW-1185">Reference proteome</keyword>
<keyword evidence="1" id="KW-0805">Transcription regulation</keyword>
<dbReference type="Pfam" id="PF00440">
    <property type="entry name" value="TetR_N"/>
    <property type="match status" value="1"/>
</dbReference>
<evidence type="ECO:0000256" key="1">
    <source>
        <dbReference type="ARBA" id="ARBA00023015"/>
    </source>
</evidence>
<dbReference type="InterPro" id="IPR001647">
    <property type="entry name" value="HTH_TetR"/>
</dbReference>
<dbReference type="PANTHER" id="PTHR47506">
    <property type="entry name" value="TRANSCRIPTIONAL REGULATORY PROTEIN"/>
    <property type="match status" value="1"/>
</dbReference>
<dbReference type="OrthoDB" id="9811084at2"/>